<dbReference type="RefSeq" id="WP_150440727.1">
    <property type="nucleotide sequence ID" value="NZ_VYKL01000021.1"/>
</dbReference>
<protein>
    <submittedName>
        <fullName evidence="2">Helix-turn-helix domain-containing protein</fullName>
    </submittedName>
</protein>
<evidence type="ECO:0000313" key="3">
    <source>
        <dbReference type="Proteomes" id="UP000326671"/>
    </source>
</evidence>
<accession>A0A5J5HSA1</accession>
<comment type="caution">
    <text evidence="2">The sequence shown here is derived from an EMBL/GenBank/DDBJ whole genome shotgun (WGS) entry which is preliminary data.</text>
</comment>
<gene>
    <name evidence="2" type="ORF">F4V44_14455</name>
</gene>
<evidence type="ECO:0000256" key="1">
    <source>
        <dbReference type="SAM" id="MobiDB-lite"/>
    </source>
</evidence>
<feature type="compositionally biased region" description="Basic and acidic residues" evidence="1">
    <location>
        <begin position="168"/>
        <end position="182"/>
    </location>
</feature>
<name>A0A5J5HSA1_9BACI</name>
<feature type="region of interest" description="Disordered" evidence="1">
    <location>
        <begin position="157"/>
        <end position="191"/>
    </location>
</feature>
<dbReference type="Pfam" id="PF13730">
    <property type="entry name" value="HTH_36"/>
    <property type="match status" value="1"/>
</dbReference>
<keyword evidence="3" id="KW-1185">Reference proteome</keyword>
<dbReference type="EMBL" id="VYKL01000021">
    <property type="protein sequence ID" value="KAA9022935.1"/>
    <property type="molecule type" value="Genomic_DNA"/>
</dbReference>
<dbReference type="InterPro" id="IPR036388">
    <property type="entry name" value="WH-like_DNA-bd_sf"/>
</dbReference>
<organism evidence="2 3">
    <name type="scientific">Niallia endozanthoxylica</name>
    <dbReference type="NCBI Taxonomy" id="2036016"/>
    <lineage>
        <taxon>Bacteria</taxon>
        <taxon>Bacillati</taxon>
        <taxon>Bacillota</taxon>
        <taxon>Bacilli</taxon>
        <taxon>Bacillales</taxon>
        <taxon>Bacillaceae</taxon>
        <taxon>Niallia</taxon>
    </lineage>
</organism>
<reference evidence="2 3" key="1">
    <citation type="submission" date="2019-09" db="EMBL/GenBank/DDBJ databases">
        <title>Whole genome sequences of isolates from the Mars Exploration Rovers.</title>
        <authorList>
            <person name="Seuylemezian A."/>
            <person name="Vaishampayan P."/>
        </authorList>
    </citation>
    <scope>NUCLEOTIDE SEQUENCE [LARGE SCALE GENOMIC DNA]</scope>
    <source>
        <strain evidence="2 3">MER_TA_151</strain>
    </source>
</reference>
<feature type="region of interest" description="Disordered" evidence="1">
    <location>
        <begin position="118"/>
        <end position="138"/>
    </location>
</feature>
<dbReference type="AlphaFoldDB" id="A0A5J5HSA1"/>
<proteinExistence type="predicted"/>
<sequence length="322" mass="37211">MERLNFDTIKHYQSFATIEDMDKAVRGFLYKYKSSLSDGAVKVLNFIWHYSVKVVGVSFAKYDTMAATVGLSRRTVIRAVKVLEELTFIKKIPTSRMNGKQGVNLFVIQPFALDQVSPQDVTHPVTPNKTENKQSSLCENKKQNRIIVKETEVEDSVREMGLNSEAVSRSDVDGEKQAESKGLKQKAGVTSREMQQKAQLNAEIKSTVQLKPVEWHQFNPSFLPEYVNKDFILAAQSFFHPGDIHKLWSKIQLAYKKVKLLANLDDVMEPIIADFKRTVFLYKTGKVHTTFEGYFYRVVYGSLWNLKVREYQQEWYERVMNR</sequence>
<dbReference type="Gene3D" id="1.10.10.10">
    <property type="entry name" value="Winged helix-like DNA-binding domain superfamily/Winged helix DNA-binding domain"/>
    <property type="match status" value="1"/>
</dbReference>
<evidence type="ECO:0000313" key="2">
    <source>
        <dbReference type="EMBL" id="KAA9022935.1"/>
    </source>
</evidence>
<dbReference type="Proteomes" id="UP000326671">
    <property type="component" value="Unassembled WGS sequence"/>
</dbReference>
<dbReference type="OrthoDB" id="2697418at2"/>